<evidence type="ECO:0000256" key="3">
    <source>
        <dbReference type="ARBA" id="ARBA00010959"/>
    </source>
</evidence>
<dbReference type="Pfam" id="PF00322">
    <property type="entry name" value="Endothelin"/>
    <property type="match status" value="1"/>
</dbReference>
<dbReference type="Proteomes" id="UP000001075">
    <property type="component" value="Unassembled WGS sequence"/>
</dbReference>
<comment type="function">
    <text evidence="1">Endothelins are endothelium-derived vasoconstrictor peptides.</text>
</comment>
<evidence type="ECO:0000313" key="15">
    <source>
        <dbReference type="Proteomes" id="UP000001075"/>
    </source>
</evidence>
<evidence type="ECO:0000313" key="14">
    <source>
        <dbReference type="EMBL" id="EGV93221.1"/>
    </source>
</evidence>
<dbReference type="FunCoup" id="G3GWS9">
    <property type="interactions" value="526"/>
</dbReference>
<dbReference type="STRING" id="10029.G3GWS9"/>
<dbReference type="EMBL" id="JH000054">
    <property type="protein sequence ID" value="EGV93221.1"/>
    <property type="molecule type" value="Genomic_DNA"/>
</dbReference>
<evidence type="ECO:0000256" key="2">
    <source>
        <dbReference type="ARBA" id="ARBA00004613"/>
    </source>
</evidence>
<evidence type="ECO:0000259" key="13">
    <source>
        <dbReference type="SMART" id="SM00272"/>
    </source>
</evidence>
<feature type="region of interest" description="Disordered" evidence="12">
    <location>
        <begin position="106"/>
        <end position="173"/>
    </location>
</feature>
<dbReference type="GO" id="GO:0006874">
    <property type="term" value="P:intracellular calcium ion homeostasis"/>
    <property type="evidence" value="ECO:0007669"/>
    <property type="project" value="TreeGrafter"/>
</dbReference>
<reference evidence="15" key="1">
    <citation type="journal article" date="2011" name="Nat. Biotechnol.">
        <title>The genomic sequence of the Chinese hamster ovary (CHO)-K1 cell line.</title>
        <authorList>
            <person name="Xu X."/>
            <person name="Nagarajan H."/>
            <person name="Lewis N.E."/>
            <person name="Pan S."/>
            <person name="Cai Z."/>
            <person name="Liu X."/>
            <person name="Chen W."/>
            <person name="Xie M."/>
            <person name="Wang W."/>
            <person name="Hammond S."/>
            <person name="Andersen M.R."/>
            <person name="Neff N."/>
            <person name="Passarelli B."/>
            <person name="Koh W."/>
            <person name="Fan H.C."/>
            <person name="Wang J."/>
            <person name="Gui Y."/>
            <person name="Lee K.H."/>
            <person name="Betenbaugh M.J."/>
            <person name="Quake S.R."/>
            <person name="Famili I."/>
            <person name="Palsson B.O."/>
            <person name="Wang J."/>
        </authorList>
    </citation>
    <scope>NUCLEOTIDE SEQUENCE [LARGE SCALE GENOMIC DNA]</scope>
    <source>
        <strain evidence="15">CHO K1 cell line</strain>
    </source>
</reference>
<dbReference type="GO" id="GO:0005179">
    <property type="term" value="F:hormone activity"/>
    <property type="evidence" value="ECO:0007669"/>
    <property type="project" value="TreeGrafter"/>
</dbReference>
<accession>G3GWS9</accession>
<feature type="domain" description="Endothelin-like toxin" evidence="13">
    <location>
        <begin position="179"/>
        <end position="200"/>
    </location>
</feature>
<dbReference type="PROSITE" id="PS00270">
    <property type="entry name" value="ENDOTHELIN"/>
    <property type="match status" value="1"/>
</dbReference>
<feature type="domain" description="Endothelin-like toxin" evidence="13">
    <location>
        <begin position="241"/>
        <end position="262"/>
    </location>
</feature>
<keyword evidence="8" id="KW-1015">Disulfide bond</keyword>
<dbReference type="InterPro" id="IPR019764">
    <property type="entry name" value="Endothelin_toxin_CS"/>
</dbReference>
<dbReference type="GlyGen" id="G3GWS9">
    <property type="glycosylation" value="1 site"/>
</dbReference>
<dbReference type="SMART" id="SM00272">
    <property type="entry name" value="END"/>
    <property type="match status" value="2"/>
</dbReference>
<evidence type="ECO:0000256" key="11">
    <source>
        <dbReference type="ARBA" id="ARBA00041850"/>
    </source>
</evidence>
<dbReference type="PANTHER" id="PTHR13874:SF11">
    <property type="entry name" value="ENDOTHELIN-3"/>
    <property type="match status" value="1"/>
</dbReference>
<organism evidence="14 15">
    <name type="scientific">Cricetulus griseus</name>
    <name type="common">Chinese hamster</name>
    <name type="synonym">Cricetulus barabensis griseus</name>
    <dbReference type="NCBI Taxonomy" id="10029"/>
    <lineage>
        <taxon>Eukaryota</taxon>
        <taxon>Metazoa</taxon>
        <taxon>Chordata</taxon>
        <taxon>Craniata</taxon>
        <taxon>Vertebrata</taxon>
        <taxon>Euteleostomi</taxon>
        <taxon>Mammalia</taxon>
        <taxon>Eutheria</taxon>
        <taxon>Euarchontoglires</taxon>
        <taxon>Glires</taxon>
        <taxon>Rodentia</taxon>
        <taxon>Myomorpha</taxon>
        <taxon>Muroidea</taxon>
        <taxon>Cricetidae</taxon>
        <taxon>Cricetinae</taxon>
        <taxon>Cricetulus</taxon>
    </lineage>
</organism>
<name>G3GWS9_CRIGR</name>
<dbReference type="eggNOG" id="ENOG502S4W0">
    <property type="taxonomic scope" value="Eukaryota"/>
</dbReference>
<keyword evidence="6" id="KW-0732">Signal</keyword>
<feature type="compositionally biased region" description="Polar residues" evidence="12">
    <location>
        <begin position="146"/>
        <end position="164"/>
    </location>
</feature>
<evidence type="ECO:0000256" key="7">
    <source>
        <dbReference type="ARBA" id="ARBA00022858"/>
    </source>
</evidence>
<evidence type="ECO:0000256" key="5">
    <source>
        <dbReference type="ARBA" id="ARBA00022685"/>
    </source>
</evidence>
<evidence type="ECO:0000256" key="1">
    <source>
        <dbReference type="ARBA" id="ARBA00003023"/>
    </source>
</evidence>
<dbReference type="InterPro" id="IPR001928">
    <property type="entry name" value="Endothln-like_toxin"/>
</dbReference>
<dbReference type="GO" id="GO:0031708">
    <property type="term" value="F:endothelin B receptor binding"/>
    <property type="evidence" value="ECO:0007669"/>
    <property type="project" value="TreeGrafter"/>
</dbReference>
<dbReference type="GO" id="GO:0019229">
    <property type="term" value="P:regulation of vasoconstriction"/>
    <property type="evidence" value="ECO:0007669"/>
    <property type="project" value="InterPro"/>
</dbReference>
<dbReference type="PRINTS" id="PR00365">
    <property type="entry name" value="ENDOTHELIN"/>
</dbReference>
<dbReference type="GO" id="GO:0003100">
    <property type="term" value="P:regulation of systemic arterial blood pressure by endothelin"/>
    <property type="evidence" value="ECO:0007669"/>
    <property type="project" value="TreeGrafter"/>
</dbReference>
<keyword evidence="5" id="KW-0165">Cleavage on pair of basic residues</keyword>
<dbReference type="GO" id="GO:0005615">
    <property type="term" value="C:extracellular space"/>
    <property type="evidence" value="ECO:0007669"/>
    <property type="project" value="TreeGrafter"/>
</dbReference>
<proteinExistence type="inferred from homology"/>
<keyword evidence="9" id="KW-0839">Vasoconstrictor</keyword>
<dbReference type="InterPro" id="IPR020475">
    <property type="entry name" value="Endothelin"/>
</dbReference>
<keyword evidence="7" id="KW-0838">Vasoactive</keyword>
<evidence type="ECO:0000256" key="12">
    <source>
        <dbReference type="SAM" id="MobiDB-lite"/>
    </source>
</evidence>
<comment type="subcellular location">
    <subcellularLocation>
        <location evidence="2">Secreted</location>
    </subcellularLocation>
</comment>
<dbReference type="GO" id="GO:0014826">
    <property type="term" value="P:vein smooth muscle contraction"/>
    <property type="evidence" value="ECO:0007669"/>
    <property type="project" value="TreeGrafter"/>
</dbReference>
<dbReference type="PaxDb" id="10029-XP_007624858.1"/>
<sequence length="274" mass="30475">MNKLGSMYLPVDICGRGFLWTQVILSSAQMDSGMRAQDQVSIPQGKKGLCHRRVKISHENSKQKKLRLHSKRYEGNFWQRAKRLCKPPWLPRRSCPPHRLEGLEPRGTRFVPCPRPGGSGRTSVSQAPPEAGSEGDCEDTVAPTAAQPTNPARSGQKQGSGNSPEQEDQGVPAHHRPRRCTCLTYKDKECVYYCHLDIIWINTPEQTVPYGLSNYRGSLRGKRSLGPFPENSGPSPQTRLRCACMGTGDEACERFCAHATDVNRYDTPSSPTQV</sequence>
<dbReference type="AlphaFoldDB" id="G3GWS9"/>
<comment type="similarity">
    <text evidence="3">Belongs to the endothelin/sarafotoxin family.</text>
</comment>
<evidence type="ECO:0000256" key="8">
    <source>
        <dbReference type="ARBA" id="ARBA00023157"/>
    </source>
</evidence>
<dbReference type="InParanoid" id="G3GWS9"/>
<dbReference type="PANTHER" id="PTHR13874">
    <property type="entry name" value="ENDOTHELIN"/>
    <property type="match status" value="1"/>
</dbReference>
<evidence type="ECO:0000256" key="4">
    <source>
        <dbReference type="ARBA" id="ARBA00022525"/>
    </source>
</evidence>
<evidence type="ECO:0000256" key="6">
    <source>
        <dbReference type="ARBA" id="ARBA00022729"/>
    </source>
</evidence>
<evidence type="ECO:0000256" key="9">
    <source>
        <dbReference type="ARBA" id="ARBA00023322"/>
    </source>
</evidence>
<evidence type="ECO:0000256" key="10">
    <source>
        <dbReference type="ARBA" id="ARBA00040198"/>
    </source>
</evidence>
<gene>
    <name evidence="14" type="ORF">I79_002210</name>
</gene>
<protein>
    <recommendedName>
        <fullName evidence="10">Endothelin-3</fullName>
    </recommendedName>
    <alternativeName>
        <fullName evidence="11">Preproendothelin-3</fullName>
    </alternativeName>
</protein>
<keyword evidence="4" id="KW-0964">Secreted</keyword>